<dbReference type="AlphaFoldDB" id="A0A3N4L5N1"/>
<gene>
    <name evidence="2" type="ORF">L211DRAFT_854689</name>
</gene>
<proteinExistence type="predicted"/>
<dbReference type="Proteomes" id="UP000267821">
    <property type="component" value="Unassembled WGS sequence"/>
</dbReference>
<evidence type="ECO:0000313" key="3">
    <source>
        <dbReference type="Proteomes" id="UP000267821"/>
    </source>
</evidence>
<name>A0A3N4L5N1_9PEZI</name>
<feature type="region of interest" description="Disordered" evidence="1">
    <location>
        <begin position="230"/>
        <end position="258"/>
    </location>
</feature>
<protein>
    <submittedName>
        <fullName evidence="2">Uncharacterized protein</fullName>
    </submittedName>
</protein>
<accession>A0A3N4L5N1</accession>
<sequence length="312" mass="34745">MQMQRPHPNYPHLLPRAALFGPLRPYPISWRNEITYRLQAGCGISISRAFLALCNLNLLEYAPLEDRNHIRRALQNSTDREITVLSQSLTVALREYLTIGGRTNSSAAASTVGAPTPPIGGRGCQGPCSLRETKPDIFQLLTYLAGPTAVENVTNYLLQVPTGQDRSGQTQINRLENLVCLSPNQHQEFGHGLFVLEPVGDPLAGLDPNGQLSEYEVRFSWVPQYRSRLPVPGDDEIQNDFENDHGADRDGAGEGDDQGDEELVVLQVEGDWDLTQVLDPGVPMEERRDPILVGREVRRLPRVIRRSGLRLQ</sequence>
<dbReference type="EMBL" id="ML121951">
    <property type="protein sequence ID" value="RPB17876.1"/>
    <property type="molecule type" value="Genomic_DNA"/>
</dbReference>
<evidence type="ECO:0000313" key="2">
    <source>
        <dbReference type="EMBL" id="RPB17876.1"/>
    </source>
</evidence>
<feature type="non-terminal residue" evidence="2">
    <location>
        <position position="312"/>
    </location>
</feature>
<organism evidence="2 3">
    <name type="scientific">Terfezia boudieri ATCC MYA-4762</name>
    <dbReference type="NCBI Taxonomy" id="1051890"/>
    <lineage>
        <taxon>Eukaryota</taxon>
        <taxon>Fungi</taxon>
        <taxon>Dikarya</taxon>
        <taxon>Ascomycota</taxon>
        <taxon>Pezizomycotina</taxon>
        <taxon>Pezizomycetes</taxon>
        <taxon>Pezizales</taxon>
        <taxon>Pezizaceae</taxon>
        <taxon>Terfezia</taxon>
    </lineage>
</organism>
<dbReference type="OrthoDB" id="5454851at2759"/>
<keyword evidence="3" id="KW-1185">Reference proteome</keyword>
<feature type="compositionally biased region" description="Basic and acidic residues" evidence="1">
    <location>
        <begin position="242"/>
        <end position="252"/>
    </location>
</feature>
<evidence type="ECO:0000256" key="1">
    <source>
        <dbReference type="SAM" id="MobiDB-lite"/>
    </source>
</evidence>
<reference evidence="2 3" key="1">
    <citation type="journal article" date="2018" name="Nat. Ecol. Evol.">
        <title>Pezizomycetes genomes reveal the molecular basis of ectomycorrhizal truffle lifestyle.</title>
        <authorList>
            <person name="Murat C."/>
            <person name="Payen T."/>
            <person name="Noel B."/>
            <person name="Kuo A."/>
            <person name="Morin E."/>
            <person name="Chen J."/>
            <person name="Kohler A."/>
            <person name="Krizsan K."/>
            <person name="Balestrini R."/>
            <person name="Da Silva C."/>
            <person name="Montanini B."/>
            <person name="Hainaut M."/>
            <person name="Levati E."/>
            <person name="Barry K.W."/>
            <person name="Belfiori B."/>
            <person name="Cichocki N."/>
            <person name="Clum A."/>
            <person name="Dockter R.B."/>
            <person name="Fauchery L."/>
            <person name="Guy J."/>
            <person name="Iotti M."/>
            <person name="Le Tacon F."/>
            <person name="Lindquist E.A."/>
            <person name="Lipzen A."/>
            <person name="Malagnac F."/>
            <person name="Mello A."/>
            <person name="Molinier V."/>
            <person name="Miyauchi S."/>
            <person name="Poulain J."/>
            <person name="Riccioni C."/>
            <person name="Rubini A."/>
            <person name="Sitrit Y."/>
            <person name="Splivallo R."/>
            <person name="Traeger S."/>
            <person name="Wang M."/>
            <person name="Zifcakova L."/>
            <person name="Wipf D."/>
            <person name="Zambonelli A."/>
            <person name="Paolocci F."/>
            <person name="Nowrousian M."/>
            <person name="Ottonello S."/>
            <person name="Baldrian P."/>
            <person name="Spatafora J.W."/>
            <person name="Henrissat B."/>
            <person name="Nagy L.G."/>
            <person name="Aury J.M."/>
            <person name="Wincker P."/>
            <person name="Grigoriev I.V."/>
            <person name="Bonfante P."/>
            <person name="Martin F.M."/>
        </authorList>
    </citation>
    <scope>NUCLEOTIDE SEQUENCE [LARGE SCALE GENOMIC DNA]</scope>
    <source>
        <strain evidence="2 3">ATCC MYA-4762</strain>
    </source>
</reference>
<dbReference type="InParanoid" id="A0A3N4L5N1"/>